<evidence type="ECO:0000313" key="2">
    <source>
        <dbReference type="EMBL" id="BFD45903.1"/>
    </source>
</evidence>
<name>A0AAT9G7V1_9RICK</name>
<protein>
    <recommendedName>
        <fullName evidence="3">Four helix bundle protein</fullName>
    </recommendedName>
</protein>
<dbReference type="EMBL" id="AP029170">
    <property type="protein sequence ID" value="BFD45903.1"/>
    <property type="molecule type" value="Genomic_DNA"/>
</dbReference>
<accession>A0AAT9G7V1</accession>
<evidence type="ECO:0000256" key="1">
    <source>
        <dbReference type="SAM" id="MobiDB-lite"/>
    </source>
</evidence>
<proteinExistence type="predicted"/>
<organism evidence="2">
    <name type="scientific">Candidatus Tisiphia endosymbiont of Sergentomyia squamirostris</name>
    <dbReference type="NCBI Taxonomy" id="3113639"/>
    <lineage>
        <taxon>Bacteria</taxon>
        <taxon>Pseudomonadati</taxon>
        <taxon>Pseudomonadota</taxon>
        <taxon>Alphaproteobacteria</taxon>
        <taxon>Rickettsiales</taxon>
        <taxon>Rickettsiaceae</taxon>
        <taxon>Rickettsieae</taxon>
        <taxon>Candidatus Tisiphia</taxon>
    </lineage>
</organism>
<reference evidence="2" key="1">
    <citation type="submission" date="2024-01" db="EMBL/GenBank/DDBJ databases">
        <title>Sequencing the genomes of a sandfly, Sergentomyia squamirostris, and its two endosymbionts.</title>
        <authorList>
            <person name="Itokawa K."/>
            <person name="Sanjoba C."/>
        </authorList>
    </citation>
    <scope>NUCLEOTIDE SEQUENCE</scope>
    <source>
        <strain evidence="2">RiSSQ</strain>
    </source>
</reference>
<feature type="region of interest" description="Disordered" evidence="1">
    <location>
        <begin position="98"/>
        <end position="123"/>
    </location>
</feature>
<gene>
    <name evidence="2" type="ORF">DMENIID0002_05490</name>
</gene>
<evidence type="ECO:0008006" key="3">
    <source>
        <dbReference type="Google" id="ProtNLM"/>
    </source>
</evidence>
<dbReference type="AlphaFoldDB" id="A0AAT9G7V1"/>
<sequence length="123" mass="14105">MVNKVNIYNVIKFQSPFERLKSYTNSPDVILRKAIITQAIIDATNISKFRTAKKLEQEAKLWIFGGSESFKETCLEGGIEPSFVVRVTKAIIKLHKNKSRLRKSSQQNSVDSKNKKTLFRTKL</sequence>